<dbReference type="Proteomes" id="UP000265663">
    <property type="component" value="Unassembled WGS sequence"/>
</dbReference>
<proteinExistence type="predicted"/>
<evidence type="ECO:0000313" key="1">
    <source>
        <dbReference type="EMBL" id="RMZ68773.1"/>
    </source>
</evidence>
<dbReference type="GO" id="GO:0030162">
    <property type="term" value="P:regulation of proteolysis"/>
    <property type="evidence" value="ECO:0007669"/>
    <property type="project" value="TreeGrafter"/>
</dbReference>
<dbReference type="Pfam" id="PF01161">
    <property type="entry name" value="PBP"/>
    <property type="match status" value="1"/>
</dbReference>
<dbReference type="InterPro" id="IPR008914">
    <property type="entry name" value="PEBP"/>
</dbReference>
<dbReference type="PANTHER" id="PTHR11362">
    <property type="entry name" value="PHOSPHATIDYLETHANOLAMINE-BINDING PROTEIN"/>
    <property type="match status" value="1"/>
</dbReference>
<dbReference type="InterPro" id="IPR036610">
    <property type="entry name" value="PEBP-like_sf"/>
</dbReference>
<dbReference type="SUPFAM" id="SSF49777">
    <property type="entry name" value="PEBP-like"/>
    <property type="match status" value="1"/>
</dbReference>
<reference evidence="1 2" key="1">
    <citation type="journal article" date="2014" name="PLoS ONE">
        <title>De novo Genome Assembly of the Fungal Plant Pathogen Pyrenophora semeniperda.</title>
        <authorList>
            <person name="Soliai M.M."/>
            <person name="Meyer S.E."/>
            <person name="Udall J.A."/>
            <person name="Elzinga D.E."/>
            <person name="Hermansen R.A."/>
            <person name="Bodily P.M."/>
            <person name="Hart A.A."/>
            <person name="Coleman C.E."/>
        </authorList>
    </citation>
    <scope>NUCLEOTIDE SEQUENCE [LARGE SCALE GENOMIC DNA]</scope>
    <source>
        <strain evidence="1 2">CCB06</strain>
        <tissue evidence="1">Mycelium</tissue>
    </source>
</reference>
<dbReference type="GO" id="GO:0005543">
    <property type="term" value="F:phospholipid binding"/>
    <property type="evidence" value="ECO:0007669"/>
    <property type="project" value="TreeGrafter"/>
</dbReference>
<gene>
    <name evidence="1" type="ORF">GMOD_00002617</name>
</gene>
<sequence>MSPNDLLLSSLRSAHLLPSPIIPATFTPRLDLVIAYPSGLVPQQGNIARVGQVSQRPRIYVSNPPPPESSNVTYTFMMIDPDAPTPEDAKYAYWRHWVVTSISGAAGTGGGGGGGASLDGNEDEDITARGTTLTPYLAPGPKDESGPHRYLFLLFEEKDEAGGLDKADVGGDEFVERRSFRAEEVVERKELKLVGVQWMRGVGDGWKGEEEKKEL</sequence>
<dbReference type="OrthoDB" id="2506647at2759"/>
<protein>
    <submittedName>
        <fullName evidence="1">Phosphatidylethanolamine-binding</fullName>
    </submittedName>
</protein>
<dbReference type="CDD" id="cd00866">
    <property type="entry name" value="PEBP_euk"/>
    <property type="match status" value="1"/>
</dbReference>
<accession>A0A3M7M2R1</accession>
<name>A0A3M7M2R1_9PLEO</name>
<organism evidence="1 2">
    <name type="scientific">Pyrenophora seminiperda CCB06</name>
    <dbReference type="NCBI Taxonomy" id="1302712"/>
    <lineage>
        <taxon>Eukaryota</taxon>
        <taxon>Fungi</taxon>
        <taxon>Dikarya</taxon>
        <taxon>Ascomycota</taxon>
        <taxon>Pezizomycotina</taxon>
        <taxon>Dothideomycetes</taxon>
        <taxon>Pleosporomycetidae</taxon>
        <taxon>Pleosporales</taxon>
        <taxon>Pleosporineae</taxon>
        <taxon>Pleosporaceae</taxon>
        <taxon>Pyrenophora</taxon>
    </lineage>
</organism>
<dbReference type="Gene3D" id="3.90.280.10">
    <property type="entry name" value="PEBP-like"/>
    <property type="match status" value="1"/>
</dbReference>
<dbReference type="GO" id="GO:0030414">
    <property type="term" value="F:peptidase inhibitor activity"/>
    <property type="evidence" value="ECO:0007669"/>
    <property type="project" value="TreeGrafter"/>
</dbReference>
<dbReference type="PANTHER" id="PTHR11362:SF85">
    <property type="entry name" value="INHIBITOR (TFS1), PUTATIVE (AFU_ORTHOLOGUE AFUA_4G08120)-RELATED"/>
    <property type="match status" value="1"/>
</dbReference>
<keyword evidence="2" id="KW-1185">Reference proteome</keyword>
<evidence type="ECO:0000313" key="2">
    <source>
        <dbReference type="Proteomes" id="UP000265663"/>
    </source>
</evidence>
<dbReference type="AlphaFoldDB" id="A0A3M7M2R1"/>
<dbReference type="InterPro" id="IPR035810">
    <property type="entry name" value="PEBP_euk"/>
</dbReference>
<dbReference type="EMBL" id="KE747817">
    <property type="protein sequence ID" value="RMZ68773.1"/>
    <property type="molecule type" value="Genomic_DNA"/>
</dbReference>
<dbReference type="GO" id="GO:0046578">
    <property type="term" value="P:regulation of Ras protein signal transduction"/>
    <property type="evidence" value="ECO:0007669"/>
    <property type="project" value="TreeGrafter"/>
</dbReference>